<evidence type="ECO:0000256" key="11">
    <source>
        <dbReference type="HAMAP-Rule" id="MF_00098"/>
    </source>
</evidence>
<keyword evidence="11" id="KW-0862">Zinc</keyword>
<comment type="caution">
    <text evidence="14">The sequence shown here is derived from an EMBL/GenBank/DDBJ whole genome shotgun (WGS) entry which is preliminary data.</text>
</comment>
<dbReference type="HAMAP" id="MF_00098">
    <property type="entry name" value="Met_tRNA_synth_type1"/>
    <property type="match status" value="1"/>
</dbReference>
<dbReference type="Gene3D" id="1.10.730.10">
    <property type="entry name" value="Isoleucyl-tRNA Synthetase, Domain 1"/>
    <property type="match status" value="1"/>
</dbReference>
<dbReference type="PANTHER" id="PTHR45765">
    <property type="entry name" value="METHIONINE--TRNA LIGASE"/>
    <property type="match status" value="1"/>
</dbReference>
<dbReference type="InterPro" id="IPR014729">
    <property type="entry name" value="Rossmann-like_a/b/a_fold"/>
</dbReference>
<dbReference type="Gene3D" id="2.20.28.20">
    <property type="entry name" value="Methionyl-tRNA synthetase, Zn-domain"/>
    <property type="match status" value="1"/>
</dbReference>
<dbReference type="NCBIfam" id="TIGR00398">
    <property type="entry name" value="metG"/>
    <property type="match status" value="1"/>
</dbReference>
<reference evidence="14 15" key="1">
    <citation type="submission" date="2020-04" db="EMBL/GenBank/DDBJ databases">
        <authorList>
            <person name="Zhang R."/>
            <person name="Schippers A."/>
        </authorList>
    </citation>
    <scope>NUCLEOTIDE SEQUENCE [LARGE SCALE GENOMIC DNA]</scope>
    <source>
        <strain evidence="14 15">DSM 109850</strain>
    </source>
</reference>
<dbReference type="EC" id="6.1.1.10" evidence="11"/>
<evidence type="ECO:0000256" key="5">
    <source>
        <dbReference type="ARBA" id="ARBA00022598"/>
    </source>
</evidence>
<keyword evidence="6 11" id="KW-0547">Nucleotide-binding</keyword>
<dbReference type="PRINTS" id="PR01041">
    <property type="entry name" value="TRNASYNTHMET"/>
</dbReference>
<feature type="binding site" evidence="11">
    <location>
        <position position="338"/>
    </location>
    <ligand>
        <name>ATP</name>
        <dbReference type="ChEBI" id="CHEBI:30616"/>
    </ligand>
</feature>
<dbReference type="InterPro" id="IPR009080">
    <property type="entry name" value="tRNAsynth_Ia_anticodon-bd"/>
</dbReference>
<dbReference type="CDD" id="cd07957">
    <property type="entry name" value="Anticodon_Ia_Met"/>
    <property type="match status" value="1"/>
</dbReference>
<feature type="binding site" evidence="11">
    <location>
        <position position="156"/>
    </location>
    <ligand>
        <name>Zn(2+)</name>
        <dbReference type="ChEBI" id="CHEBI:29105"/>
    </ligand>
</feature>
<keyword evidence="8 11" id="KW-0648">Protein biosynthesis</keyword>
<dbReference type="GO" id="GO:0004825">
    <property type="term" value="F:methionine-tRNA ligase activity"/>
    <property type="evidence" value="ECO:0007669"/>
    <property type="project" value="UniProtKB-UniRule"/>
</dbReference>
<dbReference type="AlphaFoldDB" id="A0A7Y0L6Y3"/>
<dbReference type="EMBL" id="JABBVZ010000104">
    <property type="protein sequence ID" value="NMP24366.1"/>
    <property type="molecule type" value="Genomic_DNA"/>
</dbReference>
<dbReference type="Pfam" id="PF09334">
    <property type="entry name" value="tRNA-synt_1g"/>
    <property type="match status" value="1"/>
</dbReference>
<evidence type="ECO:0000256" key="10">
    <source>
        <dbReference type="ARBA" id="ARBA00047364"/>
    </source>
</evidence>
<feature type="short sequence motif" description="'HIGH' region" evidence="11">
    <location>
        <begin position="11"/>
        <end position="21"/>
    </location>
</feature>
<feature type="binding site" evidence="11">
    <location>
        <position position="159"/>
    </location>
    <ligand>
        <name>Zn(2+)</name>
        <dbReference type="ChEBI" id="CHEBI:29105"/>
    </ligand>
</feature>
<keyword evidence="11" id="KW-0479">Metal-binding</keyword>
<evidence type="ECO:0000313" key="15">
    <source>
        <dbReference type="Proteomes" id="UP000533476"/>
    </source>
</evidence>
<dbReference type="SUPFAM" id="SSF47323">
    <property type="entry name" value="Anticodon-binding domain of a subclass of class I aminoacyl-tRNA synthetases"/>
    <property type="match status" value="1"/>
</dbReference>
<dbReference type="GO" id="GO:0046872">
    <property type="term" value="F:metal ion binding"/>
    <property type="evidence" value="ECO:0007669"/>
    <property type="project" value="UniProtKB-KW"/>
</dbReference>
<dbReference type="InterPro" id="IPR029038">
    <property type="entry name" value="MetRS_Zn"/>
</dbReference>
<evidence type="ECO:0000256" key="8">
    <source>
        <dbReference type="ARBA" id="ARBA00022917"/>
    </source>
</evidence>
<comment type="similarity">
    <text evidence="3 11">Belongs to the class-I aminoacyl-tRNA synthetase family. MetG type 1 subfamily.</text>
</comment>
<name>A0A7Y0L6Y3_9FIRM</name>
<evidence type="ECO:0000256" key="7">
    <source>
        <dbReference type="ARBA" id="ARBA00022840"/>
    </source>
</evidence>
<evidence type="ECO:0000256" key="1">
    <source>
        <dbReference type="ARBA" id="ARBA00003314"/>
    </source>
</evidence>
<evidence type="ECO:0000256" key="6">
    <source>
        <dbReference type="ARBA" id="ARBA00022741"/>
    </source>
</evidence>
<dbReference type="GO" id="GO:0005829">
    <property type="term" value="C:cytosol"/>
    <property type="evidence" value="ECO:0007669"/>
    <property type="project" value="TreeGrafter"/>
</dbReference>
<dbReference type="InterPro" id="IPR023458">
    <property type="entry name" value="Met-tRNA_ligase_1"/>
</dbReference>
<feature type="binding site" evidence="11">
    <location>
        <position position="143"/>
    </location>
    <ligand>
        <name>Zn(2+)</name>
        <dbReference type="ChEBI" id="CHEBI:29105"/>
    </ligand>
</feature>
<dbReference type="FunFam" id="2.20.28.20:FF:000001">
    <property type="entry name" value="Methionine--tRNA ligase"/>
    <property type="match status" value="1"/>
</dbReference>
<dbReference type="SUPFAM" id="SSF57770">
    <property type="entry name" value="Methionyl-tRNA synthetase (MetRS), Zn-domain"/>
    <property type="match status" value="1"/>
</dbReference>
<dbReference type="GO" id="GO:0005524">
    <property type="term" value="F:ATP binding"/>
    <property type="evidence" value="ECO:0007669"/>
    <property type="project" value="UniProtKB-UniRule"/>
</dbReference>
<dbReference type="Gene3D" id="3.40.50.620">
    <property type="entry name" value="HUPs"/>
    <property type="match status" value="1"/>
</dbReference>
<protein>
    <recommendedName>
        <fullName evidence="11">Methionine--tRNA ligase</fullName>
        <ecNumber evidence="11">6.1.1.10</ecNumber>
    </recommendedName>
    <alternativeName>
        <fullName evidence="11">Methionyl-tRNA synthetase</fullName>
        <shortName evidence="11">MetRS</shortName>
    </alternativeName>
</protein>
<feature type="short sequence motif" description="'KMSKS' region" evidence="11">
    <location>
        <begin position="335"/>
        <end position="339"/>
    </location>
</feature>
<evidence type="ECO:0000259" key="12">
    <source>
        <dbReference type="Pfam" id="PF09334"/>
    </source>
</evidence>
<dbReference type="CDD" id="cd00814">
    <property type="entry name" value="MetRS_core"/>
    <property type="match status" value="1"/>
</dbReference>
<keyword evidence="5 11" id="KW-0436">Ligase</keyword>
<feature type="domain" description="Methionyl/Leucyl tRNA synthetase" evidence="12">
    <location>
        <begin position="4"/>
        <end position="399"/>
    </location>
</feature>
<dbReference type="GO" id="GO:0006431">
    <property type="term" value="P:methionyl-tRNA aminoacylation"/>
    <property type="evidence" value="ECO:0007669"/>
    <property type="project" value="UniProtKB-UniRule"/>
</dbReference>
<comment type="catalytic activity">
    <reaction evidence="10 11">
        <text>tRNA(Met) + L-methionine + ATP = L-methionyl-tRNA(Met) + AMP + diphosphate</text>
        <dbReference type="Rhea" id="RHEA:13481"/>
        <dbReference type="Rhea" id="RHEA-COMP:9667"/>
        <dbReference type="Rhea" id="RHEA-COMP:9698"/>
        <dbReference type="ChEBI" id="CHEBI:30616"/>
        <dbReference type="ChEBI" id="CHEBI:33019"/>
        <dbReference type="ChEBI" id="CHEBI:57844"/>
        <dbReference type="ChEBI" id="CHEBI:78442"/>
        <dbReference type="ChEBI" id="CHEBI:78530"/>
        <dbReference type="ChEBI" id="CHEBI:456215"/>
        <dbReference type="EC" id="6.1.1.10"/>
    </reaction>
</comment>
<evidence type="ECO:0000256" key="3">
    <source>
        <dbReference type="ARBA" id="ARBA00008258"/>
    </source>
</evidence>
<evidence type="ECO:0000256" key="9">
    <source>
        <dbReference type="ARBA" id="ARBA00023146"/>
    </source>
</evidence>
<gene>
    <name evidence="11" type="primary">metG</name>
    <name evidence="14" type="ORF">HIJ39_18710</name>
</gene>
<dbReference type="GO" id="GO:0017101">
    <property type="term" value="C:aminoacyl-tRNA synthetase multienzyme complex"/>
    <property type="evidence" value="ECO:0007669"/>
    <property type="project" value="TreeGrafter"/>
</dbReference>
<evidence type="ECO:0000256" key="4">
    <source>
        <dbReference type="ARBA" id="ARBA00022490"/>
    </source>
</evidence>
<comment type="function">
    <text evidence="1 11">Is required not only for elongation of protein synthesis but also for the initiation of all mRNA translation through initiator tRNA(fMet) aminoacylation.</text>
</comment>
<comment type="subunit">
    <text evidence="11">Monomer.</text>
</comment>
<dbReference type="SUPFAM" id="SSF52374">
    <property type="entry name" value="Nucleotidylyl transferase"/>
    <property type="match status" value="1"/>
</dbReference>
<feature type="domain" description="Methionyl-tRNA synthetase anticodon-binding" evidence="13">
    <location>
        <begin position="410"/>
        <end position="550"/>
    </location>
</feature>
<dbReference type="Pfam" id="PF19303">
    <property type="entry name" value="Anticodon_3"/>
    <property type="match status" value="1"/>
</dbReference>
<keyword evidence="7 11" id="KW-0067">ATP-binding</keyword>
<keyword evidence="4 11" id="KW-0963">Cytoplasm</keyword>
<keyword evidence="15" id="KW-1185">Reference proteome</keyword>
<sequence length="551" mass="62976">MSKYLITSALPYINGVKHLGNLAGSLLPADVYARFLRQEGEEVLFICATDEHGTPAELSAREANFAVEEYCDAMYHTQTSIYAQFGLSFDHFGRTSSHQNQALTQHFYHQLAAHGYLVERPVRQIYSRADGRFLPDRYVVGTCPHCGYTAARGDQCESCTAVLDPTDLVEPRSAISGSTALEVRVTNHLFLRLDALSGPIRAWVENHPHWSRLTRSIALKWLDEGLTERCVTRDLTWGVPVPREGFEEKVFYVWFDAPIGYIGATKEWSDQAPNERDWKAWWWDAPDVTYTQFMAKDNVPFHTVFFPGMILGTREPWTLGAQIKSFNWLTYYGGKFSTSQKRGIFLDDALELFPADYWRYFLMANAPESDDASFTWELFSHAVNKDLAGTFGNFVNRTLKLATSYFGLRVPEGGEPGEPEQRVEEECRRLADEYREAVQALRELWSIGNVYLDRRAPWNRLKTDRDEAAMVLRTAINLIKYFAMAAEPIIPFAAAAVLDALHLNGHERHEWIKDVHLDSYGPGREFQVPDLLFRRIDQTELEALQQRFAGL</sequence>
<dbReference type="Proteomes" id="UP000533476">
    <property type="component" value="Unassembled WGS sequence"/>
</dbReference>
<proteinExistence type="inferred from homology"/>
<evidence type="ECO:0000259" key="13">
    <source>
        <dbReference type="Pfam" id="PF19303"/>
    </source>
</evidence>
<organism evidence="14 15">
    <name type="scientific">Sulfobacillus harzensis</name>
    <dbReference type="NCBI Taxonomy" id="2729629"/>
    <lineage>
        <taxon>Bacteria</taxon>
        <taxon>Bacillati</taxon>
        <taxon>Bacillota</taxon>
        <taxon>Clostridia</taxon>
        <taxon>Eubacteriales</taxon>
        <taxon>Clostridiales Family XVII. Incertae Sedis</taxon>
        <taxon>Sulfobacillus</taxon>
    </lineage>
</organism>
<dbReference type="PANTHER" id="PTHR45765:SF1">
    <property type="entry name" value="METHIONINE--TRNA LIGASE, CYTOPLASMIC"/>
    <property type="match status" value="1"/>
</dbReference>
<dbReference type="InterPro" id="IPR033911">
    <property type="entry name" value="MetRS_core"/>
</dbReference>
<comment type="cofactor">
    <cofactor evidence="11">
        <name>Zn(2+)</name>
        <dbReference type="ChEBI" id="CHEBI:29105"/>
    </cofactor>
    <text evidence="11">Binds 1 zinc ion per subunit.</text>
</comment>
<dbReference type="InterPro" id="IPR015413">
    <property type="entry name" value="Methionyl/Leucyl_tRNA_Synth"/>
</dbReference>
<evidence type="ECO:0000256" key="2">
    <source>
        <dbReference type="ARBA" id="ARBA00004496"/>
    </source>
</evidence>
<evidence type="ECO:0000313" key="14">
    <source>
        <dbReference type="EMBL" id="NMP24366.1"/>
    </source>
</evidence>
<accession>A0A7Y0L6Y3</accession>
<feature type="binding site" evidence="11">
    <location>
        <position position="146"/>
    </location>
    <ligand>
        <name>Zn(2+)</name>
        <dbReference type="ChEBI" id="CHEBI:29105"/>
    </ligand>
</feature>
<dbReference type="InterPro" id="IPR014758">
    <property type="entry name" value="Met-tRNA_synth"/>
</dbReference>
<comment type="subcellular location">
    <subcellularLocation>
        <location evidence="2 11">Cytoplasm</location>
    </subcellularLocation>
</comment>
<keyword evidence="9 11" id="KW-0030">Aminoacyl-tRNA synthetase</keyword>
<dbReference type="InterPro" id="IPR041872">
    <property type="entry name" value="Anticodon_Met"/>
</dbReference>
<dbReference type="RefSeq" id="WP_169102429.1">
    <property type="nucleotide sequence ID" value="NZ_JABBVZ010000104.1"/>
</dbReference>